<proteinExistence type="predicted"/>
<dbReference type="Proteomes" id="UP001165960">
    <property type="component" value="Unassembled WGS sequence"/>
</dbReference>
<name>A0ACC2TI63_9FUNG</name>
<evidence type="ECO:0000313" key="2">
    <source>
        <dbReference type="Proteomes" id="UP001165960"/>
    </source>
</evidence>
<keyword evidence="2" id="KW-1185">Reference proteome</keyword>
<comment type="caution">
    <text evidence="1">The sequence shown here is derived from an EMBL/GenBank/DDBJ whole genome shotgun (WGS) entry which is preliminary data.</text>
</comment>
<accession>A0ACC2TI63</accession>
<organism evidence="1 2">
    <name type="scientific">Entomophthora muscae</name>
    <dbReference type="NCBI Taxonomy" id="34485"/>
    <lineage>
        <taxon>Eukaryota</taxon>
        <taxon>Fungi</taxon>
        <taxon>Fungi incertae sedis</taxon>
        <taxon>Zoopagomycota</taxon>
        <taxon>Entomophthoromycotina</taxon>
        <taxon>Entomophthoromycetes</taxon>
        <taxon>Entomophthorales</taxon>
        <taxon>Entomophthoraceae</taxon>
        <taxon>Entomophthora</taxon>
    </lineage>
</organism>
<sequence length="179" mass="19622">MTVLTGFQVANLVPYFAKVLPQLLGLYNDTNKLKLKMSENILTIKQEPTTTMQVSVTSTQMPVHPFPPAAHPTSQPAHTCLLSPQWSPPPPIHPSSQLASHQIACPPIPTSHPVSQLPPAPAGQSPSTPWKNSQIGKPKRQFSQILMWRELLSRLGIIPKKKGLISSSKPKFMPPHLVS</sequence>
<reference evidence="1" key="1">
    <citation type="submission" date="2022-04" db="EMBL/GenBank/DDBJ databases">
        <title>Genome of the entomopathogenic fungus Entomophthora muscae.</title>
        <authorList>
            <person name="Elya C."/>
            <person name="Lovett B.R."/>
            <person name="Lee E."/>
            <person name="Macias A.M."/>
            <person name="Hajek A.E."/>
            <person name="De Bivort B.L."/>
            <person name="Kasson M.T."/>
            <person name="De Fine Licht H.H."/>
            <person name="Stajich J.E."/>
        </authorList>
    </citation>
    <scope>NUCLEOTIDE SEQUENCE</scope>
    <source>
        <strain evidence="1">Berkeley</strain>
    </source>
</reference>
<gene>
    <name evidence="1" type="ORF">DSO57_1008749</name>
</gene>
<evidence type="ECO:0000313" key="1">
    <source>
        <dbReference type="EMBL" id="KAJ9074223.1"/>
    </source>
</evidence>
<dbReference type="EMBL" id="QTSX02002867">
    <property type="protein sequence ID" value="KAJ9074223.1"/>
    <property type="molecule type" value="Genomic_DNA"/>
</dbReference>
<protein>
    <submittedName>
        <fullName evidence="1">Uncharacterized protein</fullName>
    </submittedName>
</protein>